<organism evidence="4 5">
    <name type="scientific">Paenibacillus donghaensis</name>
    <dbReference type="NCBI Taxonomy" id="414771"/>
    <lineage>
        <taxon>Bacteria</taxon>
        <taxon>Bacillati</taxon>
        <taxon>Bacillota</taxon>
        <taxon>Bacilli</taxon>
        <taxon>Bacillales</taxon>
        <taxon>Paenibacillaceae</taxon>
        <taxon>Paenibacillus</taxon>
    </lineage>
</organism>
<dbReference type="KEGG" id="pdh:B9T62_35255"/>
<evidence type="ECO:0000313" key="4">
    <source>
        <dbReference type="EMBL" id="ASA25532.1"/>
    </source>
</evidence>
<dbReference type="PANTHER" id="PTHR35527">
    <property type="entry name" value="CHOLOYLGLYCINE HYDROLASE"/>
    <property type="match status" value="1"/>
</dbReference>
<dbReference type="Pfam" id="PF02275">
    <property type="entry name" value="CBAH"/>
    <property type="match status" value="1"/>
</dbReference>
<dbReference type="OrthoDB" id="8617387at2"/>
<dbReference type="InterPro" id="IPR052193">
    <property type="entry name" value="Peptidase_C59"/>
</dbReference>
<dbReference type="Proteomes" id="UP000249890">
    <property type="component" value="Chromosome"/>
</dbReference>
<name>A0A2Z2KU36_9BACL</name>
<evidence type="ECO:0000259" key="3">
    <source>
        <dbReference type="Pfam" id="PF02275"/>
    </source>
</evidence>
<feature type="domain" description="Choloylglycine hydrolase/NAAA C-terminal" evidence="3">
    <location>
        <begin position="53"/>
        <end position="170"/>
    </location>
</feature>
<dbReference type="InterPro" id="IPR029132">
    <property type="entry name" value="CBAH/NAAA_C"/>
</dbReference>
<dbReference type="PANTHER" id="PTHR35527:SF2">
    <property type="entry name" value="HYDROLASE"/>
    <property type="match status" value="1"/>
</dbReference>
<keyword evidence="5" id="KW-1185">Reference proteome</keyword>
<reference evidence="4 5" key="1">
    <citation type="submission" date="2017-06" db="EMBL/GenBank/DDBJ databases">
        <title>Complete genome sequence of Paenibacillus donghaensis KCTC 13049T isolated from East Sea sediment, South Korea.</title>
        <authorList>
            <person name="Jung B.K."/>
            <person name="Hong S.-J."/>
            <person name="Shin J.-H."/>
        </authorList>
    </citation>
    <scope>NUCLEOTIDE SEQUENCE [LARGE SCALE GENOMIC DNA]</scope>
    <source>
        <strain evidence="4 5">KCTC 13049</strain>
    </source>
</reference>
<dbReference type="AlphaFoldDB" id="A0A2Z2KU36"/>
<gene>
    <name evidence="4" type="ORF">B9T62_35255</name>
</gene>
<dbReference type="Gene3D" id="3.60.60.10">
    <property type="entry name" value="Penicillin V Acylase, Chain A"/>
    <property type="match status" value="1"/>
</dbReference>
<comment type="similarity">
    <text evidence="1">Belongs to the peptidase C59 family.</text>
</comment>
<evidence type="ECO:0000256" key="1">
    <source>
        <dbReference type="ARBA" id="ARBA00006625"/>
    </source>
</evidence>
<dbReference type="SUPFAM" id="SSF56235">
    <property type="entry name" value="N-terminal nucleophile aminohydrolases (Ntn hydrolases)"/>
    <property type="match status" value="1"/>
</dbReference>
<dbReference type="EMBL" id="CP021780">
    <property type="protein sequence ID" value="ASA25532.1"/>
    <property type="molecule type" value="Genomic_DNA"/>
</dbReference>
<proteinExistence type="inferred from homology"/>
<keyword evidence="2" id="KW-0378">Hydrolase</keyword>
<dbReference type="RefSeq" id="WP_087919495.1">
    <property type="nucleotide sequence ID" value="NZ_CP021780.1"/>
</dbReference>
<accession>A0A2Z2KU36</accession>
<evidence type="ECO:0000256" key="2">
    <source>
        <dbReference type="ARBA" id="ARBA00022801"/>
    </source>
</evidence>
<dbReference type="GO" id="GO:0016787">
    <property type="term" value="F:hydrolase activity"/>
    <property type="evidence" value="ECO:0007669"/>
    <property type="project" value="UniProtKB-KW"/>
</dbReference>
<protein>
    <recommendedName>
        <fullName evidence="3">Choloylglycine hydrolase/NAAA C-terminal domain-containing protein</fullName>
    </recommendedName>
</protein>
<dbReference type="InterPro" id="IPR029055">
    <property type="entry name" value="Ntn_hydrolases_N"/>
</dbReference>
<sequence>MSTVIHLKLQGNHMICKNQDVIYEGVYVYSNQRGVRKTAAIMPPAAPASWVSIYGSLTVTQVGKEYPNGGMNEAGLVVEQTTLWQTEYPDPAGHPVLNELQWIQYMLDTCRTVPEVLQAASQLRIGQNTSKLHYVIADRTGDCTILEFVDGNMLVHREPLPLPVLANTPYLQAVEEIQADTAAWPEWDDYARNSMERILQVTRQLDSLSANEDVVDFGFDPLQARREDTIDFGFDLLQAARREDTVFSLVYDQQQLTLHACTARYPQRKLFRLADFDFAAGQPSHAADLQLLGTGAAREQFVPYSTEFNLRAVRGFFEDPLLTSVFQWQISEEMIQFLGRYPENLEETK</sequence>
<evidence type="ECO:0000313" key="5">
    <source>
        <dbReference type="Proteomes" id="UP000249890"/>
    </source>
</evidence>